<dbReference type="GO" id="GO:0008641">
    <property type="term" value="F:ubiquitin-like modifier activating enzyme activity"/>
    <property type="evidence" value="ECO:0007669"/>
    <property type="project" value="InterPro"/>
</dbReference>
<feature type="domain" description="THIF-type NAD/FAD binding fold" evidence="1">
    <location>
        <begin position="37"/>
        <end position="259"/>
    </location>
</feature>
<dbReference type="GO" id="GO:0061503">
    <property type="term" value="F:tRNA threonylcarbamoyladenosine dehydratase"/>
    <property type="evidence" value="ECO:0007669"/>
    <property type="project" value="TreeGrafter"/>
</dbReference>
<dbReference type="OrthoDB" id="9804286at2"/>
<comment type="caution">
    <text evidence="2">The sequence shown here is derived from an EMBL/GenBank/DDBJ whole genome shotgun (WGS) entry which is preliminary data.</text>
</comment>
<dbReference type="AlphaFoldDB" id="A0A398DA26"/>
<reference evidence="2 3" key="1">
    <citation type="submission" date="2018-09" db="EMBL/GenBank/DDBJ databases">
        <title>Discovery and Ecogenomic Context for Candidatus Cryosericales, a Global Caldiserica Order Active in Thawing Permafrost.</title>
        <authorList>
            <person name="Martinez M.A."/>
            <person name="Woodcroft B.J."/>
            <person name="Ignacio Espinoza J.C."/>
            <person name="Zayed A."/>
            <person name="Singleton C.M."/>
            <person name="Boyd J."/>
            <person name="Li Y.-F."/>
            <person name="Purvine S."/>
            <person name="Maughan H."/>
            <person name="Hodgkins S.B."/>
            <person name="Anderson D."/>
            <person name="Sederholm M."/>
            <person name="Temperton B."/>
            <person name="Saleska S.R."/>
            <person name="Tyson G.W."/>
            <person name="Rich V.I."/>
        </authorList>
    </citation>
    <scope>NUCLEOTIDE SEQUENCE [LARGE SCALE GENOMIC DNA]</scope>
    <source>
        <strain evidence="2 3">SMC5</strain>
    </source>
</reference>
<dbReference type="InterPro" id="IPR045886">
    <property type="entry name" value="ThiF/MoeB/HesA"/>
</dbReference>
<dbReference type="PANTHER" id="PTHR43267:SF1">
    <property type="entry name" value="TRNA THREONYLCARBAMOYLADENOSINE DEHYDRATASE"/>
    <property type="match status" value="1"/>
</dbReference>
<dbReference type="Proteomes" id="UP000266489">
    <property type="component" value="Unassembled WGS sequence"/>
</dbReference>
<name>A0A398DA26_9BACT</name>
<dbReference type="EMBL" id="QXIU01000100">
    <property type="protein sequence ID" value="RIE11925.1"/>
    <property type="molecule type" value="Genomic_DNA"/>
</dbReference>
<accession>A0A398DA26</accession>
<organism evidence="2 3">
    <name type="scientific">Candidatus Cryosericum odellii</name>
    <dbReference type="NCBI Taxonomy" id="2290917"/>
    <lineage>
        <taxon>Bacteria</taxon>
        <taxon>Pseudomonadati</taxon>
        <taxon>Caldisericota/Cryosericota group</taxon>
        <taxon>Candidatus Cryosericota</taxon>
        <taxon>Candidatus Cryosericia</taxon>
        <taxon>Candidatus Cryosericales</taxon>
        <taxon>Candidatus Cryosericaceae</taxon>
        <taxon>Candidatus Cryosericum</taxon>
    </lineage>
</organism>
<protein>
    <submittedName>
        <fullName evidence="2">HesA/MoeB/ThiF family protein</fullName>
    </submittedName>
</protein>
<evidence type="ECO:0000313" key="2">
    <source>
        <dbReference type="EMBL" id="RIE11925.1"/>
    </source>
</evidence>
<sequence>MRVIDLQSVRLISSKEKVTRREVEIFCLENNVVPVRYLRNIGTIGIEGQLKLLRSTVAVCGAGGLGGTIIELLARQGIGHLVIIDNDKFAENNLNRQIIATESDLNKSKVKVAAARVKKINSAVVVSAFYKTINSRSIKKLIINASVVLDGLDNLKTRQIVARACGELEIPFVHGAIAGFSGELMTIFPGDKGLNDIWGLSADENGCGIETYTGNPAATAAVIAAWEVQEAIKIITGIGTPVRNRLIFLDFADGTFDEISLL</sequence>
<gene>
    <name evidence="2" type="ORF">SMC5_03955</name>
</gene>
<evidence type="ECO:0000259" key="1">
    <source>
        <dbReference type="Pfam" id="PF00899"/>
    </source>
</evidence>
<dbReference type="GO" id="GO:0061504">
    <property type="term" value="P:cyclic threonylcarbamoyladenosine biosynthetic process"/>
    <property type="evidence" value="ECO:0007669"/>
    <property type="project" value="TreeGrafter"/>
</dbReference>
<dbReference type="InterPro" id="IPR000594">
    <property type="entry name" value="ThiF_NAD_FAD-bd"/>
</dbReference>
<dbReference type="InterPro" id="IPR035985">
    <property type="entry name" value="Ubiquitin-activating_enz"/>
</dbReference>
<dbReference type="SUPFAM" id="SSF69572">
    <property type="entry name" value="Activating enzymes of the ubiquitin-like proteins"/>
    <property type="match status" value="1"/>
</dbReference>
<proteinExistence type="predicted"/>
<dbReference type="Pfam" id="PF00899">
    <property type="entry name" value="ThiF"/>
    <property type="match status" value="1"/>
</dbReference>
<dbReference type="PANTHER" id="PTHR43267">
    <property type="entry name" value="TRNA THREONYLCARBAMOYLADENOSINE DEHYDRATASE"/>
    <property type="match status" value="1"/>
</dbReference>
<dbReference type="Gene3D" id="3.40.50.720">
    <property type="entry name" value="NAD(P)-binding Rossmann-like Domain"/>
    <property type="match status" value="1"/>
</dbReference>
<evidence type="ECO:0000313" key="3">
    <source>
        <dbReference type="Proteomes" id="UP000266489"/>
    </source>
</evidence>
<dbReference type="CDD" id="cd00757">
    <property type="entry name" value="ThiF_MoeB_HesA_family"/>
    <property type="match status" value="1"/>
</dbReference>